<organism evidence="1 2">
    <name type="scientific">Kipferlia bialata</name>
    <dbReference type="NCBI Taxonomy" id="797122"/>
    <lineage>
        <taxon>Eukaryota</taxon>
        <taxon>Metamonada</taxon>
        <taxon>Carpediemonas-like organisms</taxon>
        <taxon>Kipferlia</taxon>
    </lineage>
</organism>
<sequence length="29" mass="3108">MAPKPTTCKEAILAFSEKTGQKAEEADIV</sequence>
<comment type="caution">
    <text evidence="1">The sequence shown here is derived from an EMBL/GenBank/DDBJ whole genome shotgun (WGS) entry which is preliminary data.</text>
</comment>
<dbReference type="AlphaFoldDB" id="A0A391NTE9"/>
<gene>
    <name evidence="1" type="ORF">KIPB_014588</name>
</gene>
<reference evidence="1 2" key="1">
    <citation type="journal article" date="2018" name="PLoS ONE">
        <title>The draft genome of Kipferlia bialata reveals reductive genome evolution in fornicate parasites.</title>
        <authorList>
            <person name="Tanifuji G."/>
            <person name="Takabayashi S."/>
            <person name="Kume K."/>
            <person name="Takagi M."/>
            <person name="Nakayama T."/>
            <person name="Kamikawa R."/>
            <person name="Inagaki Y."/>
            <person name="Hashimoto T."/>
        </authorList>
    </citation>
    <scope>NUCLEOTIDE SEQUENCE [LARGE SCALE GENOMIC DNA]</scope>
    <source>
        <strain evidence="1">NY0173</strain>
    </source>
</reference>
<name>A0A391NTE9_9EUKA</name>
<accession>A0A391NTE9</accession>
<proteinExistence type="predicted"/>
<keyword evidence="2" id="KW-1185">Reference proteome</keyword>
<evidence type="ECO:0000313" key="2">
    <source>
        <dbReference type="Proteomes" id="UP000265618"/>
    </source>
</evidence>
<evidence type="ECO:0000313" key="1">
    <source>
        <dbReference type="EMBL" id="GCA64541.1"/>
    </source>
</evidence>
<feature type="non-terminal residue" evidence="1">
    <location>
        <position position="29"/>
    </location>
</feature>
<dbReference type="EMBL" id="BDIP01007593">
    <property type="protein sequence ID" value="GCA64541.1"/>
    <property type="molecule type" value="Genomic_DNA"/>
</dbReference>
<protein>
    <submittedName>
        <fullName evidence="1">Uncharacterized protein</fullName>
    </submittedName>
</protein>
<dbReference type="Proteomes" id="UP000265618">
    <property type="component" value="Unassembled WGS sequence"/>
</dbReference>